<dbReference type="GO" id="GO:0016791">
    <property type="term" value="F:phosphatase activity"/>
    <property type="evidence" value="ECO:0007669"/>
    <property type="project" value="TreeGrafter"/>
</dbReference>
<dbReference type="PANTHER" id="PTHR15486">
    <property type="entry name" value="ANCIENT UBIQUITOUS PROTEIN"/>
    <property type="match status" value="1"/>
</dbReference>
<keyword evidence="5" id="KW-1133">Transmembrane helix</keyword>
<evidence type="ECO:0000256" key="1">
    <source>
        <dbReference type="ARBA" id="ARBA00004370"/>
    </source>
</evidence>
<evidence type="ECO:0000313" key="9">
    <source>
        <dbReference type="Proteomes" id="UP000026960"/>
    </source>
</evidence>
<dbReference type="GO" id="GO:0016020">
    <property type="term" value="C:membrane"/>
    <property type="evidence" value="ECO:0007669"/>
    <property type="project" value="UniProtKB-SubCell"/>
</dbReference>
<feature type="domain" description="Glycerol-3-phosphate acyltransferase RAM2/GPAT1-8 HAD-like" evidence="7">
    <location>
        <begin position="60"/>
        <end position="191"/>
    </location>
</feature>
<evidence type="ECO:0000256" key="2">
    <source>
        <dbReference type="ARBA" id="ARBA00007937"/>
    </source>
</evidence>
<keyword evidence="3" id="KW-0808">Transferase</keyword>
<dbReference type="Gramene" id="OBART03G04940.1">
    <property type="protein sequence ID" value="OBART03G04940.1"/>
    <property type="gene ID" value="OBART03G04940"/>
</dbReference>
<evidence type="ECO:0000256" key="6">
    <source>
        <dbReference type="ARBA" id="ARBA00023136"/>
    </source>
</evidence>
<evidence type="ECO:0000256" key="4">
    <source>
        <dbReference type="ARBA" id="ARBA00022692"/>
    </source>
</evidence>
<dbReference type="STRING" id="65489.A0A0D3FE88"/>
<dbReference type="Gene3D" id="3.40.50.1000">
    <property type="entry name" value="HAD superfamily/HAD-like"/>
    <property type="match status" value="1"/>
</dbReference>
<reference evidence="8" key="1">
    <citation type="journal article" date="2009" name="Rice">
        <title>De Novo Next Generation Sequencing of Plant Genomes.</title>
        <authorList>
            <person name="Rounsley S."/>
            <person name="Marri P.R."/>
            <person name="Yu Y."/>
            <person name="He R."/>
            <person name="Sisneros N."/>
            <person name="Goicoechea J.L."/>
            <person name="Lee S.J."/>
            <person name="Angelova A."/>
            <person name="Kudrna D."/>
            <person name="Luo M."/>
            <person name="Affourtit J."/>
            <person name="Desany B."/>
            <person name="Knight J."/>
            <person name="Niazi F."/>
            <person name="Egholm M."/>
            <person name="Wing R.A."/>
        </authorList>
    </citation>
    <scope>NUCLEOTIDE SEQUENCE [LARGE SCALE GENOMIC DNA]</scope>
    <source>
        <strain evidence="8">cv. IRGC 105608</strain>
    </source>
</reference>
<dbReference type="Proteomes" id="UP000026960">
    <property type="component" value="Chromosome 3"/>
</dbReference>
<comment type="subcellular location">
    <subcellularLocation>
        <location evidence="1">Membrane</location>
    </subcellularLocation>
</comment>
<dbReference type="PANTHER" id="PTHR15486:SF76">
    <property type="entry name" value="GLYCEROL-3-PHOSPHATE ACYLTRANSFERASE 5"/>
    <property type="match status" value="1"/>
</dbReference>
<dbReference type="SUPFAM" id="SSF69593">
    <property type="entry name" value="Glycerol-3-phosphate (1)-acyltransferase"/>
    <property type="match status" value="1"/>
</dbReference>
<dbReference type="InterPro" id="IPR023214">
    <property type="entry name" value="HAD_sf"/>
</dbReference>
<proteinExistence type="inferred from homology"/>
<evidence type="ECO:0000259" key="7">
    <source>
        <dbReference type="Pfam" id="PF23270"/>
    </source>
</evidence>
<accession>A0A0D3FE88</accession>
<sequence>MAVAGGAGGEPFPAVDKCDVDASYRRGGRRAVVVVSDLDGTLLCSRSAFPVRRRPGAGVAATAGARVSDVESAARAVLPRFYADDVHPAAWRVFATCGGGWRLVVTATPRVMAEPFLRDYLGADAVAGTELAAWRGRATGMVDARRGVLVGERKAEAVREMVGDGEMPDIGLGGRRSDYAFISLCKEAYLVPRDPVEAVPADKLPRPVIFHDGRLVQRPRPLAALLALTDDIVPVATECRTSMFHGTTARGCKAMDPFYFFMNPFPEYTVTFLDKLPAELTCGGGGGKSSHDVANHVQKLIASTLSYECTSLTKRDKYQHWWRNAF</sequence>
<dbReference type="eggNOG" id="ENOG502QQTS">
    <property type="taxonomic scope" value="Eukaryota"/>
</dbReference>
<dbReference type="GO" id="GO:0090447">
    <property type="term" value="F:glycerol-3-phosphate 2-O-acyltransferase activity"/>
    <property type="evidence" value="ECO:0007669"/>
    <property type="project" value="TreeGrafter"/>
</dbReference>
<name>A0A0D3FE88_9ORYZ</name>
<dbReference type="GO" id="GO:0010143">
    <property type="term" value="P:cutin biosynthetic process"/>
    <property type="evidence" value="ECO:0007669"/>
    <property type="project" value="TreeGrafter"/>
</dbReference>
<dbReference type="AlphaFoldDB" id="A0A0D3FE88"/>
<evidence type="ECO:0000256" key="3">
    <source>
        <dbReference type="ARBA" id="ARBA00022679"/>
    </source>
</evidence>
<reference evidence="8" key="2">
    <citation type="submission" date="2015-03" db="UniProtKB">
        <authorList>
            <consortium name="EnsemblPlants"/>
        </authorList>
    </citation>
    <scope>IDENTIFICATION</scope>
</reference>
<dbReference type="InterPro" id="IPR056462">
    <property type="entry name" value="HAD_RAM2/GPAT1-8"/>
</dbReference>
<keyword evidence="4" id="KW-0812">Transmembrane</keyword>
<dbReference type="Pfam" id="PF23270">
    <property type="entry name" value="HAD_RAM2_N"/>
    <property type="match status" value="1"/>
</dbReference>
<dbReference type="HOGENOM" id="CLU_028504_1_0_1"/>
<comment type="similarity">
    <text evidence="2">Belongs to the GPAT/DAPAT family.</text>
</comment>
<organism evidence="8">
    <name type="scientific">Oryza barthii</name>
    <dbReference type="NCBI Taxonomy" id="65489"/>
    <lineage>
        <taxon>Eukaryota</taxon>
        <taxon>Viridiplantae</taxon>
        <taxon>Streptophyta</taxon>
        <taxon>Embryophyta</taxon>
        <taxon>Tracheophyta</taxon>
        <taxon>Spermatophyta</taxon>
        <taxon>Magnoliopsida</taxon>
        <taxon>Liliopsida</taxon>
        <taxon>Poales</taxon>
        <taxon>Poaceae</taxon>
        <taxon>BOP clade</taxon>
        <taxon>Oryzoideae</taxon>
        <taxon>Oryzeae</taxon>
        <taxon>Oryzinae</taxon>
        <taxon>Oryza</taxon>
    </lineage>
</organism>
<keyword evidence="9" id="KW-1185">Reference proteome</keyword>
<dbReference type="EnsemblPlants" id="OBART03G04940.1">
    <property type="protein sequence ID" value="OBART03G04940.1"/>
    <property type="gene ID" value="OBART03G04940"/>
</dbReference>
<protein>
    <recommendedName>
        <fullName evidence="7">Glycerol-3-phosphate acyltransferase RAM2/GPAT1-8 HAD-like domain-containing protein</fullName>
    </recommendedName>
</protein>
<evidence type="ECO:0000313" key="8">
    <source>
        <dbReference type="EnsemblPlants" id="OBART03G04940.1"/>
    </source>
</evidence>
<evidence type="ECO:0000256" key="5">
    <source>
        <dbReference type="ARBA" id="ARBA00022989"/>
    </source>
</evidence>
<keyword evidence="6" id="KW-0472">Membrane</keyword>
<dbReference type="PaxDb" id="65489-OBART03G04940.1"/>